<evidence type="ECO:0000313" key="1">
    <source>
        <dbReference type="EMBL" id="KAI1709809.1"/>
    </source>
</evidence>
<name>A0AAD4MWX3_9BILA</name>
<organism evidence="1 2">
    <name type="scientific">Ditylenchus destructor</name>
    <dbReference type="NCBI Taxonomy" id="166010"/>
    <lineage>
        <taxon>Eukaryota</taxon>
        <taxon>Metazoa</taxon>
        <taxon>Ecdysozoa</taxon>
        <taxon>Nematoda</taxon>
        <taxon>Chromadorea</taxon>
        <taxon>Rhabditida</taxon>
        <taxon>Tylenchina</taxon>
        <taxon>Tylenchomorpha</taxon>
        <taxon>Sphaerularioidea</taxon>
        <taxon>Anguinidae</taxon>
        <taxon>Anguininae</taxon>
        <taxon>Ditylenchus</taxon>
    </lineage>
</organism>
<dbReference type="Proteomes" id="UP001201812">
    <property type="component" value="Unassembled WGS sequence"/>
</dbReference>
<sequence length="157" mass="18115">MWYNKLTPPLEFYSLVSTTRELFLNGLGIIPHLRTLLHGFAYSVTIFDQRHTKGYAMQIIPVTEIVDFLTKPCNGTDPVDLFVSASFLPTLEQRDEIIERIKQKFEDATSKLVIEFTWTTVEFLPPEVGETVSNYKTKTKLEITNNDEGLYIKTYDL</sequence>
<dbReference type="AlphaFoldDB" id="A0AAD4MWX3"/>
<reference evidence="1" key="1">
    <citation type="submission" date="2022-01" db="EMBL/GenBank/DDBJ databases">
        <title>Genome Sequence Resource for Two Populations of Ditylenchus destructor, the Migratory Endoparasitic Phytonematode.</title>
        <authorList>
            <person name="Zhang H."/>
            <person name="Lin R."/>
            <person name="Xie B."/>
        </authorList>
    </citation>
    <scope>NUCLEOTIDE SEQUENCE</scope>
    <source>
        <strain evidence="1">BazhouSP</strain>
    </source>
</reference>
<protein>
    <submittedName>
        <fullName evidence="1">Uncharacterized protein</fullName>
    </submittedName>
</protein>
<dbReference type="EMBL" id="JAKKPZ010000029">
    <property type="protein sequence ID" value="KAI1709809.1"/>
    <property type="molecule type" value="Genomic_DNA"/>
</dbReference>
<keyword evidence="2" id="KW-1185">Reference proteome</keyword>
<gene>
    <name evidence="1" type="ORF">DdX_11205</name>
</gene>
<comment type="caution">
    <text evidence="1">The sequence shown here is derived from an EMBL/GenBank/DDBJ whole genome shotgun (WGS) entry which is preliminary data.</text>
</comment>
<evidence type="ECO:0000313" key="2">
    <source>
        <dbReference type="Proteomes" id="UP001201812"/>
    </source>
</evidence>
<proteinExistence type="predicted"/>
<accession>A0AAD4MWX3</accession>